<evidence type="ECO:0000256" key="1">
    <source>
        <dbReference type="SAM" id="MobiDB-lite"/>
    </source>
</evidence>
<sequence length="392" mass="44315">MVWQQAASDDDHSVGCHSHQCGWSPQSHYSSSIFGVLENYESPPPIPPPRWTPPASWTTVHPTPRSHVSQSRASYSPSTPRSNPSVQAHGPSIQLLVPQSRVTHRTHRPYPRPQRPHDPWPTWHYSQQTLHDAHIRRMARDIMPYEPHPSTGHHPTASFQDQTSLETYRITGGWPLPGLAPAEFSLRWPREPMTGVPILLSPCLIPNPLHHDRPVIDWDMSQLPSTAKKISDRSGRTKSALGNQLDLPATNPPCTHMSIVCSFGSLGCRWGPISIQRNVVTVWDVLDCIYEFLYTPMHPSEVYDIECTQEALNLPPSARLAAVSSSRLKRSPDISARPKTLYRRVDCLGDRRYFWGMWISFVEGGGWYLNLGTQEKYRAPPRRTVTFSPSSL</sequence>
<feature type="region of interest" description="Disordered" evidence="1">
    <location>
        <begin position="101"/>
        <end position="122"/>
    </location>
</feature>
<evidence type="ECO:0000313" key="4">
    <source>
        <dbReference type="Proteomes" id="UP000292702"/>
    </source>
</evidence>
<accession>A0A4R0RLU8</accession>
<protein>
    <recommendedName>
        <fullName evidence="2">DUF6699 domain-containing protein</fullName>
    </recommendedName>
</protein>
<dbReference type="OrthoDB" id="3241567at2759"/>
<evidence type="ECO:0000259" key="2">
    <source>
        <dbReference type="Pfam" id="PF20415"/>
    </source>
</evidence>
<name>A0A4R0RLU8_9APHY</name>
<evidence type="ECO:0000313" key="3">
    <source>
        <dbReference type="EMBL" id="TCD69531.1"/>
    </source>
</evidence>
<feature type="compositionally biased region" description="Polar residues" evidence="1">
    <location>
        <begin position="55"/>
        <end position="86"/>
    </location>
</feature>
<proteinExistence type="predicted"/>
<reference evidence="3 4" key="1">
    <citation type="submission" date="2018-11" db="EMBL/GenBank/DDBJ databases">
        <title>Genome assembly of Steccherinum ochraceum LE-BIN_3174, the white-rot fungus of the Steccherinaceae family (The Residual Polyporoid clade, Polyporales, Basidiomycota).</title>
        <authorList>
            <person name="Fedorova T.V."/>
            <person name="Glazunova O.A."/>
            <person name="Landesman E.O."/>
            <person name="Moiseenko K.V."/>
            <person name="Psurtseva N.V."/>
            <person name="Savinova O.S."/>
            <person name="Shakhova N.V."/>
            <person name="Tyazhelova T.V."/>
            <person name="Vasina D.V."/>
        </authorList>
    </citation>
    <scope>NUCLEOTIDE SEQUENCE [LARGE SCALE GENOMIC DNA]</scope>
    <source>
        <strain evidence="3 4">LE-BIN_3174</strain>
    </source>
</reference>
<keyword evidence="4" id="KW-1185">Reference proteome</keyword>
<dbReference type="Proteomes" id="UP000292702">
    <property type="component" value="Unassembled WGS sequence"/>
</dbReference>
<dbReference type="InterPro" id="IPR046522">
    <property type="entry name" value="DUF6699"/>
</dbReference>
<comment type="caution">
    <text evidence="3">The sequence shown here is derived from an EMBL/GenBank/DDBJ whole genome shotgun (WGS) entry which is preliminary data.</text>
</comment>
<dbReference type="Pfam" id="PF20415">
    <property type="entry name" value="DUF6699"/>
    <property type="match status" value="1"/>
</dbReference>
<organism evidence="3 4">
    <name type="scientific">Steccherinum ochraceum</name>
    <dbReference type="NCBI Taxonomy" id="92696"/>
    <lineage>
        <taxon>Eukaryota</taxon>
        <taxon>Fungi</taxon>
        <taxon>Dikarya</taxon>
        <taxon>Basidiomycota</taxon>
        <taxon>Agaricomycotina</taxon>
        <taxon>Agaricomycetes</taxon>
        <taxon>Polyporales</taxon>
        <taxon>Steccherinaceae</taxon>
        <taxon>Steccherinum</taxon>
    </lineage>
</organism>
<feature type="region of interest" description="Disordered" evidence="1">
    <location>
        <begin position="1"/>
        <end position="21"/>
    </location>
</feature>
<feature type="domain" description="DUF6699" evidence="2">
    <location>
        <begin position="216"/>
        <end position="357"/>
    </location>
</feature>
<feature type="region of interest" description="Disordered" evidence="1">
    <location>
        <begin position="45"/>
        <end position="89"/>
    </location>
</feature>
<dbReference type="STRING" id="92696.A0A4R0RLU8"/>
<dbReference type="AlphaFoldDB" id="A0A4R0RLU8"/>
<dbReference type="EMBL" id="RWJN01000039">
    <property type="protein sequence ID" value="TCD69531.1"/>
    <property type="molecule type" value="Genomic_DNA"/>
</dbReference>
<gene>
    <name evidence="3" type="ORF">EIP91_007154</name>
</gene>